<dbReference type="EMBL" id="FRAF01000020">
    <property type="protein sequence ID" value="SHK71530.1"/>
    <property type="molecule type" value="Genomic_DNA"/>
</dbReference>
<protein>
    <submittedName>
        <fullName evidence="3">LysM domain-containing protein</fullName>
    </submittedName>
</protein>
<dbReference type="SMART" id="SM00257">
    <property type="entry name" value="LysM"/>
    <property type="match status" value="1"/>
</dbReference>
<dbReference type="SUPFAM" id="SSF54106">
    <property type="entry name" value="LysM domain"/>
    <property type="match status" value="1"/>
</dbReference>
<accession>A0A1M6UQS7</accession>
<keyword evidence="4" id="KW-1185">Reference proteome</keyword>
<dbReference type="RefSeq" id="WP_072874744.1">
    <property type="nucleotide sequence ID" value="NZ_FRAF01000020.1"/>
</dbReference>
<gene>
    <name evidence="3" type="ORF">SAMN05443507_12069</name>
</gene>
<dbReference type="Gene3D" id="3.10.350.10">
    <property type="entry name" value="LysM domain"/>
    <property type="match status" value="1"/>
</dbReference>
<feature type="compositionally biased region" description="Polar residues" evidence="1">
    <location>
        <begin position="279"/>
        <end position="291"/>
    </location>
</feature>
<evidence type="ECO:0000313" key="3">
    <source>
        <dbReference type="EMBL" id="SHK71530.1"/>
    </source>
</evidence>
<name>A0A1M6UQS7_9BACL</name>
<feature type="region of interest" description="Disordered" evidence="1">
    <location>
        <begin position="371"/>
        <end position="391"/>
    </location>
</feature>
<evidence type="ECO:0000259" key="2">
    <source>
        <dbReference type="PROSITE" id="PS51782"/>
    </source>
</evidence>
<evidence type="ECO:0000313" key="4">
    <source>
        <dbReference type="Proteomes" id="UP000184016"/>
    </source>
</evidence>
<dbReference type="InterPro" id="IPR036779">
    <property type="entry name" value="LysM_dom_sf"/>
</dbReference>
<feature type="domain" description="LysM" evidence="2">
    <location>
        <begin position="417"/>
        <end position="460"/>
    </location>
</feature>
<proteinExistence type="predicted"/>
<feature type="region of interest" description="Disordered" evidence="1">
    <location>
        <begin position="254"/>
        <end position="291"/>
    </location>
</feature>
<sequence length="473" mass="52510">MQNQQTPMISVAIDQEVFMDSVREGDRVEDATVATEVISFDRVEDTYVLEGAIVFAGYLASQEKGKSSEGKNTQIVMDDDPVIHVHHRLPFILKVPVHAQPNGVLNVKSRLAGWKLDVSGDSWLRVQGNLQIAGLVDKGGYHFQCGAQEIGDLWVSLPDRPQSTHVNELSSQGMKETNAWVGEFRGETEASESESLMSDTVSNVESDTFAEQSFNAQDQGQDTPFPVRGMEDPEEAGDSAERLNRVTLETEQLSEARAGHGLQIQEDVNESKESRGNKENQTPSDINSSADSTVLGAAAELEALDRFVVSDTEEQKPLAEYSFENQLSEKQEAQFEEKDAVSFSASRAFSDSGFHANLAFSKDAGRIQQTRTEPVVEPSPANGAFQEPETSFERSMDNKSLWSFVDFNAPERFYTLRYVVVEEGETLQMVADRVGVLKSEMIRVNRLETEDIWVGQTLLIPDTPIRLANVQNF</sequence>
<dbReference type="STRING" id="1830138.SAMN05443507_12069"/>
<feature type="compositionally biased region" description="Basic and acidic residues" evidence="1">
    <location>
        <begin position="269"/>
        <end position="278"/>
    </location>
</feature>
<dbReference type="InterPro" id="IPR018392">
    <property type="entry name" value="LysM"/>
</dbReference>
<dbReference type="Pfam" id="PF01476">
    <property type="entry name" value="LysM"/>
    <property type="match status" value="1"/>
</dbReference>
<dbReference type="OrthoDB" id="2370698at2"/>
<dbReference type="PROSITE" id="PS51782">
    <property type="entry name" value="LYSM"/>
    <property type="match status" value="1"/>
</dbReference>
<feature type="region of interest" description="Disordered" evidence="1">
    <location>
        <begin position="211"/>
        <end position="242"/>
    </location>
</feature>
<feature type="compositionally biased region" description="Polar residues" evidence="1">
    <location>
        <begin position="211"/>
        <end position="222"/>
    </location>
</feature>
<organism evidence="3 4">
    <name type="scientific">Alicyclobacillus tolerans</name>
    <dbReference type="NCBI Taxonomy" id="90970"/>
    <lineage>
        <taxon>Bacteria</taxon>
        <taxon>Bacillati</taxon>
        <taxon>Bacillota</taxon>
        <taxon>Bacilli</taxon>
        <taxon>Bacillales</taxon>
        <taxon>Alicyclobacillaceae</taxon>
        <taxon>Alicyclobacillus</taxon>
    </lineage>
</organism>
<dbReference type="AlphaFoldDB" id="A0A1M6UQS7"/>
<evidence type="ECO:0000256" key="1">
    <source>
        <dbReference type="SAM" id="MobiDB-lite"/>
    </source>
</evidence>
<dbReference type="Proteomes" id="UP000184016">
    <property type="component" value="Unassembled WGS sequence"/>
</dbReference>
<reference evidence="4" key="1">
    <citation type="submission" date="2016-11" db="EMBL/GenBank/DDBJ databases">
        <authorList>
            <person name="Varghese N."/>
            <person name="Submissions S."/>
        </authorList>
    </citation>
    <scope>NUCLEOTIDE SEQUENCE [LARGE SCALE GENOMIC DNA]</scope>
    <source>
        <strain evidence="4">USBA-503</strain>
    </source>
</reference>